<organism evidence="10 11">
    <name type="scientific">Acidocella aquatica</name>
    <dbReference type="NCBI Taxonomy" id="1922313"/>
    <lineage>
        <taxon>Bacteria</taxon>
        <taxon>Pseudomonadati</taxon>
        <taxon>Pseudomonadota</taxon>
        <taxon>Alphaproteobacteria</taxon>
        <taxon>Acetobacterales</taxon>
        <taxon>Acidocellaceae</taxon>
        <taxon>Acidocella</taxon>
    </lineage>
</organism>
<dbReference type="SUPFAM" id="SSF140931">
    <property type="entry name" value="Fic-like"/>
    <property type="match status" value="1"/>
</dbReference>
<dbReference type="InterPro" id="IPR003812">
    <property type="entry name" value="Fido"/>
</dbReference>
<evidence type="ECO:0000256" key="8">
    <source>
        <dbReference type="SAM" id="MobiDB-lite"/>
    </source>
</evidence>
<proteinExistence type="predicted"/>
<dbReference type="PROSITE" id="PS51459">
    <property type="entry name" value="FIDO"/>
    <property type="match status" value="1"/>
</dbReference>
<dbReference type="PANTHER" id="PTHR39560">
    <property type="entry name" value="PROTEIN ADENYLYLTRANSFERASE FIC-RELATED"/>
    <property type="match status" value="1"/>
</dbReference>
<dbReference type="EMBL" id="BSOS01000042">
    <property type="protein sequence ID" value="GLR66922.1"/>
    <property type="molecule type" value="Genomic_DNA"/>
</dbReference>
<gene>
    <name evidence="10" type="ORF">GCM10010909_16020</name>
</gene>
<dbReference type="Proteomes" id="UP001156641">
    <property type="component" value="Unassembled WGS sequence"/>
</dbReference>
<evidence type="ECO:0000259" key="9">
    <source>
        <dbReference type="PROSITE" id="PS51459"/>
    </source>
</evidence>
<dbReference type="InterPro" id="IPR036597">
    <property type="entry name" value="Fido-like_dom_sf"/>
</dbReference>
<feature type="compositionally biased region" description="Polar residues" evidence="8">
    <location>
        <begin position="214"/>
        <end position="236"/>
    </location>
</feature>
<evidence type="ECO:0000256" key="4">
    <source>
        <dbReference type="ARBA" id="ARBA00022840"/>
    </source>
</evidence>
<dbReference type="RefSeq" id="WP_284257625.1">
    <property type="nucleotide sequence ID" value="NZ_BSOS01000042.1"/>
</dbReference>
<evidence type="ECO:0000313" key="11">
    <source>
        <dbReference type="Proteomes" id="UP001156641"/>
    </source>
</evidence>
<evidence type="ECO:0000256" key="3">
    <source>
        <dbReference type="ARBA" id="ARBA00022741"/>
    </source>
</evidence>
<evidence type="ECO:0000256" key="7">
    <source>
        <dbReference type="ARBA" id="ARBA00048696"/>
    </source>
</evidence>
<dbReference type="PANTHER" id="PTHR39560:SF1">
    <property type="entry name" value="PROTEIN ADENYLYLTRANSFERASE FIC-RELATED"/>
    <property type="match status" value="1"/>
</dbReference>
<evidence type="ECO:0000256" key="2">
    <source>
        <dbReference type="ARBA" id="ARBA00022695"/>
    </source>
</evidence>
<keyword evidence="3" id="KW-0547">Nucleotide-binding</keyword>
<comment type="catalytic activity">
    <reaction evidence="6">
        <text>L-threonyl-[protein] + ATP = 3-O-(5'-adenylyl)-L-threonyl-[protein] + diphosphate</text>
        <dbReference type="Rhea" id="RHEA:54292"/>
        <dbReference type="Rhea" id="RHEA-COMP:11060"/>
        <dbReference type="Rhea" id="RHEA-COMP:13847"/>
        <dbReference type="ChEBI" id="CHEBI:30013"/>
        <dbReference type="ChEBI" id="CHEBI:30616"/>
        <dbReference type="ChEBI" id="CHEBI:33019"/>
        <dbReference type="ChEBI" id="CHEBI:138113"/>
        <dbReference type="EC" id="2.7.7.108"/>
    </reaction>
</comment>
<keyword evidence="2" id="KW-0548">Nucleotidyltransferase</keyword>
<keyword evidence="1" id="KW-0808">Transferase</keyword>
<feature type="region of interest" description="Disordered" evidence="8">
    <location>
        <begin position="198"/>
        <end position="236"/>
    </location>
</feature>
<evidence type="ECO:0000313" key="10">
    <source>
        <dbReference type="EMBL" id="GLR66922.1"/>
    </source>
</evidence>
<name>A0ABQ6A8K4_9PROT</name>
<evidence type="ECO:0000256" key="5">
    <source>
        <dbReference type="ARBA" id="ARBA00034531"/>
    </source>
</evidence>
<dbReference type="Pfam" id="PF02661">
    <property type="entry name" value="Fic"/>
    <property type="match status" value="1"/>
</dbReference>
<sequence>MTFDPFGDFDTKGYLRNRFADKLPEVVKLKEHDTFRRHLGDALAALAARPSLNYRDVLDTHRRLFTDYYPSAGQDRAVILPDQAVGKAGRYDLFAHPLDCQRAVEHGLILGQQIATMRQKPGEVIGLLAFGHPFLEGNGRVLMVVHSDLSRRAGMHIEWEKVEKEPYIAALTMELEGPGAGRLDTFLAPFVRDGAKQPAQTATLMARNPGLGRSSASKPGTSDDSSPTPRQSGPSP</sequence>
<feature type="domain" description="Fido" evidence="9">
    <location>
        <begin position="52"/>
        <end position="189"/>
    </location>
</feature>
<reference evidence="11" key="1">
    <citation type="journal article" date="2019" name="Int. J. Syst. Evol. Microbiol.">
        <title>The Global Catalogue of Microorganisms (GCM) 10K type strain sequencing project: providing services to taxonomists for standard genome sequencing and annotation.</title>
        <authorList>
            <consortium name="The Broad Institute Genomics Platform"/>
            <consortium name="The Broad Institute Genome Sequencing Center for Infectious Disease"/>
            <person name="Wu L."/>
            <person name="Ma J."/>
        </authorList>
    </citation>
    <scope>NUCLEOTIDE SEQUENCE [LARGE SCALE GENOMIC DNA]</scope>
    <source>
        <strain evidence="11">NBRC 112502</strain>
    </source>
</reference>
<protein>
    <recommendedName>
        <fullName evidence="5">protein adenylyltransferase</fullName>
        <ecNumber evidence="5">2.7.7.108</ecNumber>
    </recommendedName>
</protein>
<keyword evidence="11" id="KW-1185">Reference proteome</keyword>
<keyword evidence="4" id="KW-0067">ATP-binding</keyword>
<dbReference type="EC" id="2.7.7.108" evidence="5"/>
<comment type="catalytic activity">
    <reaction evidence="7">
        <text>L-tyrosyl-[protein] + ATP = O-(5'-adenylyl)-L-tyrosyl-[protein] + diphosphate</text>
        <dbReference type="Rhea" id="RHEA:54288"/>
        <dbReference type="Rhea" id="RHEA-COMP:10136"/>
        <dbReference type="Rhea" id="RHEA-COMP:13846"/>
        <dbReference type="ChEBI" id="CHEBI:30616"/>
        <dbReference type="ChEBI" id="CHEBI:33019"/>
        <dbReference type="ChEBI" id="CHEBI:46858"/>
        <dbReference type="ChEBI" id="CHEBI:83624"/>
        <dbReference type="EC" id="2.7.7.108"/>
    </reaction>
</comment>
<evidence type="ECO:0000256" key="6">
    <source>
        <dbReference type="ARBA" id="ARBA00047939"/>
    </source>
</evidence>
<comment type="caution">
    <text evidence="10">The sequence shown here is derived from an EMBL/GenBank/DDBJ whole genome shotgun (WGS) entry which is preliminary data.</text>
</comment>
<dbReference type="Gene3D" id="1.10.3290.10">
    <property type="entry name" value="Fido-like domain"/>
    <property type="match status" value="1"/>
</dbReference>
<accession>A0ABQ6A8K4</accession>
<evidence type="ECO:0000256" key="1">
    <source>
        <dbReference type="ARBA" id="ARBA00022679"/>
    </source>
</evidence>